<reference evidence="2 3" key="1">
    <citation type="submission" date="2019-03" db="EMBL/GenBank/DDBJ databases">
        <title>First draft genome of Liparis tanakae, snailfish: a comprehensive survey of snailfish specific genes.</title>
        <authorList>
            <person name="Kim W."/>
            <person name="Song I."/>
            <person name="Jeong J.-H."/>
            <person name="Kim D."/>
            <person name="Kim S."/>
            <person name="Ryu S."/>
            <person name="Song J.Y."/>
            <person name="Lee S.K."/>
        </authorList>
    </citation>
    <scope>NUCLEOTIDE SEQUENCE [LARGE SCALE GENOMIC DNA]</scope>
    <source>
        <tissue evidence="2">Muscle</tissue>
    </source>
</reference>
<evidence type="ECO:0000313" key="3">
    <source>
        <dbReference type="Proteomes" id="UP000314294"/>
    </source>
</evidence>
<name>A0A4Z2EGD8_9TELE</name>
<dbReference type="AlphaFoldDB" id="A0A4Z2EGD8"/>
<proteinExistence type="predicted"/>
<sequence length="150" mass="15740">MISIEREEPIEVDPAPPHAGLENGHAPAASEHPESVQGKTSPPPHDFPHEHTAPVAMRMPHLPITATTKTAELKGPDSPGSPGGSRSSPVCEASAAGQSAASTNQTQPIECPVQPGDAISTSPFPHSFDRFGQTAVLQMTTRGWETLTLK</sequence>
<comment type="caution">
    <text evidence="2">The sequence shown here is derived from an EMBL/GenBank/DDBJ whole genome shotgun (WGS) entry which is preliminary data.</text>
</comment>
<dbReference type="Proteomes" id="UP000314294">
    <property type="component" value="Unassembled WGS sequence"/>
</dbReference>
<feature type="region of interest" description="Disordered" evidence="1">
    <location>
        <begin position="1"/>
        <end position="126"/>
    </location>
</feature>
<feature type="compositionally biased region" description="Low complexity" evidence="1">
    <location>
        <begin position="76"/>
        <end position="89"/>
    </location>
</feature>
<evidence type="ECO:0000256" key="1">
    <source>
        <dbReference type="SAM" id="MobiDB-lite"/>
    </source>
</evidence>
<dbReference type="OrthoDB" id="21607at2759"/>
<organism evidence="2 3">
    <name type="scientific">Liparis tanakae</name>
    <name type="common">Tanaka's snailfish</name>
    <dbReference type="NCBI Taxonomy" id="230148"/>
    <lineage>
        <taxon>Eukaryota</taxon>
        <taxon>Metazoa</taxon>
        <taxon>Chordata</taxon>
        <taxon>Craniata</taxon>
        <taxon>Vertebrata</taxon>
        <taxon>Euteleostomi</taxon>
        <taxon>Actinopterygii</taxon>
        <taxon>Neopterygii</taxon>
        <taxon>Teleostei</taxon>
        <taxon>Neoteleostei</taxon>
        <taxon>Acanthomorphata</taxon>
        <taxon>Eupercaria</taxon>
        <taxon>Perciformes</taxon>
        <taxon>Cottioidei</taxon>
        <taxon>Cottales</taxon>
        <taxon>Liparidae</taxon>
        <taxon>Liparis</taxon>
    </lineage>
</organism>
<protein>
    <submittedName>
        <fullName evidence="2">Uncharacterized protein</fullName>
    </submittedName>
</protein>
<evidence type="ECO:0000313" key="2">
    <source>
        <dbReference type="EMBL" id="TNN27382.1"/>
    </source>
</evidence>
<feature type="compositionally biased region" description="Polar residues" evidence="1">
    <location>
        <begin position="96"/>
        <end position="108"/>
    </location>
</feature>
<gene>
    <name evidence="2" type="ORF">EYF80_062475</name>
</gene>
<dbReference type="EMBL" id="SRLO01008384">
    <property type="protein sequence ID" value="TNN27382.1"/>
    <property type="molecule type" value="Genomic_DNA"/>
</dbReference>
<accession>A0A4Z2EGD8</accession>
<keyword evidence="3" id="KW-1185">Reference proteome</keyword>